<feature type="transmembrane region" description="Helical" evidence="2">
    <location>
        <begin position="45"/>
        <end position="71"/>
    </location>
</feature>
<keyword evidence="2" id="KW-0472">Membrane</keyword>
<feature type="transmembrane region" description="Helical" evidence="2">
    <location>
        <begin position="12"/>
        <end position="33"/>
    </location>
</feature>
<gene>
    <name evidence="3" type="ordered locus">FsymDg_3892</name>
</gene>
<protein>
    <submittedName>
        <fullName evidence="3">Uncharacterized protein</fullName>
    </submittedName>
</protein>
<dbReference type="HOGENOM" id="CLU_1198360_0_0_11"/>
<reference evidence="3 4" key="1">
    <citation type="submission" date="2011-05" db="EMBL/GenBank/DDBJ databases">
        <title>Complete sequence of chromosome of Frankia symbiont of Datisca glomerata.</title>
        <authorList>
            <consortium name="US DOE Joint Genome Institute"/>
            <person name="Lucas S."/>
            <person name="Han J."/>
            <person name="Lapidus A."/>
            <person name="Cheng J.-F."/>
            <person name="Goodwin L."/>
            <person name="Pitluck S."/>
            <person name="Peters L."/>
            <person name="Mikhailova N."/>
            <person name="Chertkov O."/>
            <person name="Teshima H."/>
            <person name="Han C."/>
            <person name="Tapia R."/>
            <person name="Land M."/>
            <person name="Hauser L."/>
            <person name="Kyrpides N."/>
            <person name="Ivanova N."/>
            <person name="Pagani I."/>
            <person name="Berry A."/>
            <person name="Pawlowski K."/>
            <person name="Persson T."/>
            <person name="Vanden Heuvel B."/>
            <person name="Benson D."/>
            <person name="Woyke T."/>
        </authorList>
    </citation>
    <scope>NUCLEOTIDE SEQUENCE [LARGE SCALE GENOMIC DNA]</scope>
    <source>
        <strain evidence="4">4085684</strain>
    </source>
</reference>
<keyword evidence="2" id="KW-0812">Transmembrane</keyword>
<feature type="transmembrane region" description="Helical" evidence="2">
    <location>
        <begin position="116"/>
        <end position="140"/>
    </location>
</feature>
<keyword evidence="4" id="KW-1185">Reference proteome</keyword>
<dbReference type="AlphaFoldDB" id="F8B615"/>
<dbReference type="RefSeq" id="WP_013875045.1">
    <property type="nucleotide sequence ID" value="NC_015656.1"/>
</dbReference>
<dbReference type="STRING" id="656024.FsymDg_3892"/>
<keyword evidence="2" id="KW-1133">Transmembrane helix</keyword>
<dbReference type="eggNOG" id="ENOG5030IBV">
    <property type="taxonomic scope" value="Bacteria"/>
</dbReference>
<feature type="transmembrane region" description="Helical" evidence="2">
    <location>
        <begin position="83"/>
        <end position="104"/>
    </location>
</feature>
<name>F8B615_9ACTN</name>
<dbReference type="EMBL" id="CP002801">
    <property type="protein sequence ID" value="AEH11167.1"/>
    <property type="molecule type" value="Genomic_DNA"/>
</dbReference>
<dbReference type="KEGG" id="fsy:FsymDg_3892"/>
<organism evidence="3 4">
    <name type="scientific">Candidatus Protofrankia datiscae</name>
    <dbReference type="NCBI Taxonomy" id="2716812"/>
    <lineage>
        <taxon>Bacteria</taxon>
        <taxon>Bacillati</taxon>
        <taxon>Actinomycetota</taxon>
        <taxon>Actinomycetes</taxon>
        <taxon>Frankiales</taxon>
        <taxon>Frankiaceae</taxon>
        <taxon>Protofrankia</taxon>
    </lineage>
</organism>
<evidence type="ECO:0000313" key="3">
    <source>
        <dbReference type="EMBL" id="AEH11167.1"/>
    </source>
</evidence>
<evidence type="ECO:0000256" key="1">
    <source>
        <dbReference type="SAM" id="MobiDB-lite"/>
    </source>
</evidence>
<dbReference type="Proteomes" id="UP000001549">
    <property type="component" value="Chromosome"/>
</dbReference>
<feature type="region of interest" description="Disordered" evidence="1">
    <location>
        <begin position="140"/>
        <end position="231"/>
    </location>
</feature>
<feature type="compositionally biased region" description="Gly residues" evidence="1">
    <location>
        <begin position="183"/>
        <end position="193"/>
    </location>
</feature>
<feature type="compositionally biased region" description="Low complexity" evidence="1">
    <location>
        <begin position="194"/>
        <end position="209"/>
    </location>
</feature>
<sequence>MTRIAGRDIPNNDLGILAAGVVLFIASLFNWFSASGFGVTRGENAWGVGFLAYGGVELGLLAAALVAVRVFTRVQLPAVGADWSLIIAGVAGLGTILIFFKVALGIDGLDRAIGLWLGFVASIAITVFAVLTAVAGGHALPRGGHRDRSPNPIPPAPGYDAYGQPLSGGYGQPGSYGQPPQAGGYGGQPGGYGQPPQAGDYGQQAYGQPGSYGGQPPQPGEGQPPYGQPGR</sequence>
<evidence type="ECO:0000313" key="4">
    <source>
        <dbReference type="Proteomes" id="UP000001549"/>
    </source>
</evidence>
<accession>F8B615</accession>
<evidence type="ECO:0000256" key="2">
    <source>
        <dbReference type="SAM" id="Phobius"/>
    </source>
</evidence>
<proteinExistence type="predicted"/>